<dbReference type="GO" id="GO:0016747">
    <property type="term" value="F:acyltransferase activity, transferring groups other than amino-acyl groups"/>
    <property type="evidence" value="ECO:0007669"/>
    <property type="project" value="UniProtKB-ARBA"/>
</dbReference>
<evidence type="ECO:0000256" key="2">
    <source>
        <dbReference type="ARBA" id="ARBA00023315"/>
    </source>
</evidence>
<dbReference type="STRING" id="218851.A0A2G5D8D1"/>
<name>A0A2G5D8D1_AQUCA</name>
<gene>
    <name evidence="3" type="ORF">AQUCO_02600329v1</name>
</gene>
<keyword evidence="4" id="KW-1185">Reference proteome</keyword>
<evidence type="ECO:0000313" key="4">
    <source>
        <dbReference type="Proteomes" id="UP000230069"/>
    </source>
</evidence>
<dbReference type="Gene3D" id="3.30.559.10">
    <property type="entry name" value="Chloramphenicol acetyltransferase-like domain"/>
    <property type="match status" value="2"/>
</dbReference>
<sequence length="463" mass="51852">MALPYNVEVLEICQISAPLGSVSTTSLPLTFFDLPWLVLPPVQNIFYYEFHHPKDYFMNTILPNLKHALSLTLQHFCPLTGHFSWPQDSAKPQIVFKDGDSVPLIVAECNYDFNRLLGNHPRNANEFYPLVATYEHAKLTFPLLALQVTLFPNKGICIGITIDHAAMDGRTFHHFIKSWASICKSQGDTSFLTESLPFYDRAIVKDRNGFEIVNLNDLKMINITKETFNSIKKVPTAPFDKVRGTFVMSCSEIKQLKQWVLTHLEKDKKNVPPVHLSTFVLISAYVWICSIKARCGTESAVDVCEDAKEYFMFSVDCRARLDPPLPTAYWGNCIGGVVVKSDRKQLLGENGIAIATKAIGKGIMNADTEVWSLMEKGFSYYTSIPPGQFDTVSGSNKFGIYEIDFGWGNPKKNEANLTDFGGAIYLTDSPNEEGAVEIALVRHAVEMDEFASIFAKTLKVLDS</sequence>
<accession>A0A2G5D8D1</accession>
<dbReference type="FunCoup" id="A0A2G5D8D1">
    <property type="interactions" value="14"/>
</dbReference>
<organism evidence="3 4">
    <name type="scientific">Aquilegia coerulea</name>
    <name type="common">Rocky mountain columbine</name>
    <dbReference type="NCBI Taxonomy" id="218851"/>
    <lineage>
        <taxon>Eukaryota</taxon>
        <taxon>Viridiplantae</taxon>
        <taxon>Streptophyta</taxon>
        <taxon>Embryophyta</taxon>
        <taxon>Tracheophyta</taxon>
        <taxon>Spermatophyta</taxon>
        <taxon>Magnoliopsida</taxon>
        <taxon>Ranunculales</taxon>
        <taxon>Ranunculaceae</taxon>
        <taxon>Thalictroideae</taxon>
        <taxon>Aquilegia</taxon>
    </lineage>
</organism>
<reference evidence="3 4" key="1">
    <citation type="submission" date="2017-09" db="EMBL/GenBank/DDBJ databases">
        <title>WGS assembly of Aquilegia coerulea Goldsmith.</title>
        <authorList>
            <person name="Hodges S."/>
            <person name="Kramer E."/>
            <person name="Nordborg M."/>
            <person name="Tomkins J."/>
            <person name="Borevitz J."/>
            <person name="Derieg N."/>
            <person name="Yan J."/>
            <person name="Mihaltcheva S."/>
            <person name="Hayes R.D."/>
            <person name="Rokhsar D."/>
        </authorList>
    </citation>
    <scope>NUCLEOTIDE SEQUENCE [LARGE SCALE GENOMIC DNA]</scope>
    <source>
        <strain evidence="4">cv. Goldsmith</strain>
    </source>
</reference>
<dbReference type="Pfam" id="PF02458">
    <property type="entry name" value="Transferase"/>
    <property type="match status" value="1"/>
</dbReference>
<keyword evidence="2" id="KW-0012">Acyltransferase</keyword>
<evidence type="ECO:0000313" key="3">
    <source>
        <dbReference type="EMBL" id="PIA39785.1"/>
    </source>
</evidence>
<dbReference type="AlphaFoldDB" id="A0A2G5D8D1"/>
<dbReference type="PANTHER" id="PTHR31625">
    <property type="match status" value="1"/>
</dbReference>
<protein>
    <submittedName>
        <fullName evidence="3">Uncharacterized protein</fullName>
    </submittedName>
</protein>
<dbReference type="EMBL" id="KZ305043">
    <property type="protein sequence ID" value="PIA39785.1"/>
    <property type="molecule type" value="Genomic_DNA"/>
</dbReference>
<dbReference type="InterPro" id="IPR023213">
    <property type="entry name" value="CAT-like_dom_sf"/>
</dbReference>
<dbReference type="InParanoid" id="A0A2G5D8D1"/>
<dbReference type="InterPro" id="IPR051504">
    <property type="entry name" value="Plant_metabolite_acyltrans"/>
</dbReference>
<dbReference type="Proteomes" id="UP000230069">
    <property type="component" value="Unassembled WGS sequence"/>
</dbReference>
<dbReference type="SUPFAM" id="SSF52777">
    <property type="entry name" value="CoA-dependent acyltransferases"/>
    <property type="match status" value="1"/>
</dbReference>
<dbReference type="OrthoDB" id="1862401at2759"/>
<evidence type="ECO:0000256" key="1">
    <source>
        <dbReference type="ARBA" id="ARBA00022679"/>
    </source>
</evidence>
<proteinExistence type="predicted"/>
<keyword evidence="1" id="KW-0808">Transferase</keyword>